<organism evidence="1 2">
    <name type="scientific">Cloeon dipterum</name>
    <dbReference type="NCBI Taxonomy" id="197152"/>
    <lineage>
        <taxon>Eukaryota</taxon>
        <taxon>Metazoa</taxon>
        <taxon>Ecdysozoa</taxon>
        <taxon>Arthropoda</taxon>
        <taxon>Hexapoda</taxon>
        <taxon>Insecta</taxon>
        <taxon>Pterygota</taxon>
        <taxon>Palaeoptera</taxon>
        <taxon>Ephemeroptera</taxon>
        <taxon>Pisciforma</taxon>
        <taxon>Baetidae</taxon>
        <taxon>Cloeon</taxon>
    </lineage>
</organism>
<accession>A0A8S1DQV8</accession>
<name>A0A8S1DQV8_9INSE</name>
<dbReference type="EMBL" id="CADEPI010000265">
    <property type="protein sequence ID" value="CAB3382310.1"/>
    <property type="molecule type" value="Genomic_DNA"/>
</dbReference>
<evidence type="ECO:0000313" key="1">
    <source>
        <dbReference type="EMBL" id="CAB3382310.1"/>
    </source>
</evidence>
<comment type="caution">
    <text evidence="1">The sequence shown here is derived from an EMBL/GenBank/DDBJ whole genome shotgun (WGS) entry which is preliminary data.</text>
</comment>
<keyword evidence="2" id="KW-1185">Reference proteome</keyword>
<proteinExistence type="predicted"/>
<reference evidence="1 2" key="1">
    <citation type="submission" date="2020-04" db="EMBL/GenBank/DDBJ databases">
        <authorList>
            <person name="Alioto T."/>
            <person name="Alioto T."/>
            <person name="Gomez Garrido J."/>
        </authorList>
    </citation>
    <scope>NUCLEOTIDE SEQUENCE [LARGE SCALE GENOMIC DNA]</scope>
</reference>
<dbReference type="OrthoDB" id="8231478at2759"/>
<sequence>MKSSTTTDYIGIFSAEDLMKALSSAEGQEAARAAAMRSMLTNSRARGTSGWLGGMCDAMPWLSWLMRCAGSDEQMGLENREDPAPEPSTLVIEKYVYARCDPGDGDYDDSKAVEP</sequence>
<evidence type="ECO:0000313" key="2">
    <source>
        <dbReference type="Proteomes" id="UP000494165"/>
    </source>
</evidence>
<gene>
    <name evidence="1" type="ORF">CLODIP_2_CD02994</name>
</gene>
<dbReference type="AlphaFoldDB" id="A0A8S1DQV8"/>
<protein>
    <submittedName>
        <fullName evidence="1">Uncharacterized protein</fullName>
    </submittedName>
</protein>
<dbReference type="Proteomes" id="UP000494165">
    <property type="component" value="Unassembled WGS sequence"/>
</dbReference>